<evidence type="ECO:0000313" key="2">
    <source>
        <dbReference type="Proteomes" id="UP000037274"/>
    </source>
</evidence>
<gene>
    <name evidence="1" type="ORF">ACH49_30750</name>
</gene>
<reference evidence="1 2" key="1">
    <citation type="submission" date="2015-06" db="EMBL/GenBank/DDBJ databases">
        <title>Draft genome sequence of Streptomyces leeuwenhoekii C58, which produces the novel lasso peptide, chaxapeptin.</title>
        <authorList>
            <person name="Yi Y."/>
            <person name="Hai D."/>
            <person name="Jaspars M."/>
            <person name="Sheng H."/>
            <person name="Rateb M.E."/>
            <person name="Bull A."/>
            <person name="Goodfellow M."/>
            <person name="Asenjo J.A."/>
            <person name="Ebel R."/>
        </authorList>
    </citation>
    <scope>NUCLEOTIDE SEQUENCE [LARGE SCALE GENOMIC DNA]</scope>
    <source>
        <strain evidence="1 2">C58</strain>
    </source>
</reference>
<dbReference type="SUPFAM" id="SSF50475">
    <property type="entry name" value="FMN-binding split barrel"/>
    <property type="match status" value="1"/>
</dbReference>
<dbReference type="Proteomes" id="UP000037274">
    <property type="component" value="Unassembled WGS sequence"/>
</dbReference>
<sequence>MPYDDLRSFLNTLEKEGQLLRITDEVLPEPDLAAAANAAGRIGDGA</sequence>
<protein>
    <submittedName>
        <fullName evidence="1">Phenolic acid decarboxylase</fullName>
    </submittedName>
</protein>
<name>A0ABR5HPX7_STRLW</name>
<feature type="non-terminal residue" evidence="1">
    <location>
        <position position="46"/>
    </location>
</feature>
<dbReference type="EMBL" id="LFEH01000420">
    <property type="protein sequence ID" value="KMS65667.1"/>
    <property type="molecule type" value="Genomic_DNA"/>
</dbReference>
<organism evidence="1 2">
    <name type="scientific">Streptomyces leeuwenhoekii</name>
    <dbReference type="NCBI Taxonomy" id="1437453"/>
    <lineage>
        <taxon>Bacteria</taxon>
        <taxon>Bacillati</taxon>
        <taxon>Actinomycetota</taxon>
        <taxon>Actinomycetes</taxon>
        <taxon>Kitasatosporales</taxon>
        <taxon>Streptomycetaceae</taxon>
        <taxon>Streptomyces</taxon>
    </lineage>
</organism>
<evidence type="ECO:0000313" key="1">
    <source>
        <dbReference type="EMBL" id="KMS65667.1"/>
    </source>
</evidence>
<proteinExistence type="predicted"/>
<accession>A0ABR5HPX7</accession>
<keyword evidence="2" id="KW-1185">Reference proteome</keyword>
<comment type="caution">
    <text evidence="1">The sequence shown here is derived from an EMBL/GenBank/DDBJ whole genome shotgun (WGS) entry which is preliminary data.</text>
</comment>